<evidence type="ECO:0000256" key="3">
    <source>
        <dbReference type="ARBA" id="ARBA00022840"/>
    </source>
</evidence>
<keyword evidence="5 6" id="KW-0238">DNA-binding</keyword>
<organism evidence="9 10">
    <name type="scientific">Staphylococcus canis</name>
    <dbReference type="NCBI Taxonomy" id="2724942"/>
    <lineage>
        <taxon>Bacteria</taxon>
        <taxon>Bacillati</taxon>
        <taxon>Bacillota</taxon>
        <taxon>Bacilli</taxon>
        <taxon>Bacillales</taxon>
        <taxon>Staphylococcaceae</taxon>
        <taxon>Staphylococcus</taxon>
    </lineage>
</organism>
<dbReference type="InterPro" id="IPR036277">
    <property type="entry name" value="SMC_hinge_sf"/>
</dbReference>
<evidence type="ECO:0000313" key="10">
    <source>
        <dbReference type="Proteomes" id="UP000751852"/>
    </source>
</evidence>
<dbReference type="Gene3D" id="1.10.287.1490">
    <property type="match status" value="2"/>
</dbReference>
<evidence type="ECO:0000256" key="7">
    <source>
        <dbReference type="SAM" id="MobiDB-lite"/>
    </source>
</evidence>
<keyword evidence="3 6" id="KW-0067">ATP-binding</keyword>
<evidence type="ECO:0000256" key="5">
    <source>
        <dbReference type="ARBA" id="ARBA00023125"/>
    </source>
</evidence>
<comment type="similarity">
    <text evidence="6">Belongs to the SMC family.</text>
</comment>
<feature type="domain" description="SMC hinge" evidence="8">
    <location>
        <begin position="519"/>
        <end position="638"/>
    </location>
</feature>
<dbReference type="InterPro" id="IPR027417">
    <property type="entry name" value="P-loop_NTPase"/>
</dbReference>
<gene>
    <name evidence="6 9" type="primary">smc</name>
    <name evidence="9" type="ORF">HHH54_03080</name>
</gene>
<keyword evidence="4 6" id="KW-0175">Coiled coil</keyword>
<comment type="subunit">
    <text evidence="6">Homodimer.</text>
</comment>
<evidence type="ECO:0000256" key="6">
    <source>
        <dbReference type="HAMAP-Rule" id="MF_01894"/>
    </source>
</evidence>
<keyword evidence="1 6" id="KW-0963">Cytoplasm</keyword>
<accession>A0ABS0T762</accession>
<evidence type="ECO:0000256" key="1">
    <source>
        <dbReference type="ARBA" id="ARBA00022490"/>
    </source>
</evidence>
<dbReference type="RefSeq" id="WP_198617371.1">
    <property type="nucleotide sequence ID" value="NZ_JABANU010000005.1"/>
</dbReference>
<dbReference type="Gene3D" id="3.30.70.1620">
    <property type="match status" value="1"/>
</dbReference>
<evidence type="ECO:0000256" key="2">
    <source>
        <dbReference type="ARBA" id="ARBA00022741"/>
    </source>
</evidence>
<feature type="binding site" evidence="6">
    <location>
        <begin position="33"/>
        <end position="40"/>
    </location>
    <ligand>
        <name>ATP</name>
        <dbReference type="ChEBI" id="CHEBI:30616"/>
    </ligand>
</feature>
<name>A0ABS0T762_9STAP</name>
<comment type="domain">
    <text evidence="6">Contains large globular domains required for ATP hydrolysis at each terminus and a third globular domain forming a flexible hinge near the middle of the molecule. These domains are separated by coiled-coil structures.</text>
</comment>
<dbReference type="InterPro" id="IPR003395">
    <property type="entry name" value="RecF/RecN/SMC_N"/>
</dbReference>
<dbReference type="PIRSF" id="PIRSF005719">
    <property type="entry name" value="SMC"/>
    <property type="match status" value="1"/>
</dbReference>
<dbReference type="PANTHER" id="PTHR43977">
    <property type="entry name" value="STRUCTURAL MAINTENANCE OF CHROMOSOMES PROTEIN 3"/>
    <property type="match status" value="1"/>
</dbReference>
<feature type="region of interest" description="Disordered" evidence="7">
    <location>
        <begin position="312"/>
        <end position="336"/>
    </location>
</feature>
<dbReference type="Pfam" id="PF06470">
    <property type="entry name" value="SMC_hinge"/>
    <property type="match status" value="1"/>
</dbReference>
<comment type="caution">
    <text evidence="9">The sequence shown here is derived from an EMBL/GenBank/DDBJ whole genome shotgun (WGS) entry which is preliminary data.</text>
</comment>
<protein>
    <recommendedName>
        <fullName evidence="6">Chromosome partition protein Smc</fullName>
    </recommendedName>
</protein>
<proteinExistence type="inferred from homology"/>
<dbReference type="EMBL" id="JABANU010000005">
    <property type="protein sequence ID" value="MBI5974581.1"/>
    <property type="molecule type" value="Genomic_DNA"/>
</dbReference>
<dbReference type="Pfam" id="PF02463">
    <property type="entry name" value="SMC_N"/>
    <property type="match status" value="1"/>
</dbReference>
<dbReference type="SUPFAM" id="SSF75553">
    <property type="entry name" value="Smc hinge domain"/>
    <property type="match status" value="1"/>
</dbReference>
<sequence>MVHLKSIHAHGFKSFAEPTQIDFDKGVTAIVGPNGSGKSNITDAIKWVLGEQSARSLRGSKMEDVIFSGAKHRNAQNFAEVQLKLDNQKGLLNVESEEVTITRRLYRNGDSVFFLNNERQRLKDITELFLDSGLGKEAFSIISQGRVDEVLNAKPTERRHIIEETAGVLKYKKRKEASVNKLSQTEANLTRVEDILYDLEGRVEPLKEEAAIAKEYMHLSEALKESDIQVTVYDITAYQQEISTLDQKLNDLKGRQAKVQSQKSSISKLLQKTKGQRFDLDQQLEDLNINLIQVTEKVEQLNGKYQLLEERQKNQSQMNARIEEEQESLNHERTSTQEEIQSVQSQIEKLKHQREKLITNIQQLESQIYRDDANSDAEIEQLKDTYYQYMTEQSNLNNDIRFLSRTIEEHQKKQNRLDTRLQEAYNELKTAQHQMAEIKKQKDSKLKERDRIQIEIERTEQQLSEAQRQQTETEEKLYQAYRYYDKLKSRLEVAQSKQQDMTYYYQGVKSILKSSESFDGVHGAVAQKLNVPSQYTTAIEVALGATLQHVIVEDEHVARQAIQYLKTKQSGRATFLPLSVIKPKHLDPQIIAQAKQHEGYIAIASDLVTYDAKYQSIAENLLGRTIIVDHLKTANEVANAIRYKTRIVTLEGDIVNPGGAMTGGRKAHQQSVLGHKHEYERLTQQLDTYTRQIKQLEAFCSQKKEEKESYSDTYLEQQHQFNQLKQALHDLDLEYDRYSKIEQQLKRDHEEFQFEKNDGYNANESQNTLLTKQQRKAEIDDTLQSLDRQIKQLTEQNKHDKTELQKHQNRLHQYKSDLAVTKEKLSTQQANLKRYTQQMKQIDKQQSQLNDQLDLINSDEVNDDTALTKISEEIEAFREKKKHLLEQQETFRHERQSIEDLIESNEKALEKSHQSLLELENQYQNVKTSQSRLDVLIDQNLKHLDEKYHMTFEYAHSHFSNLNLEIDQLRQKVKLTQLSIDELGPVNLKAIEQYEEIQERYDFLLEQRNDLREAKETLEQIIHEMDKEVVERFSATFNAIKTQFENVFKTLFEGGQAELELTDNDYLTAGIEIKVQPPGKKLQHLSLLSGGERALSAIALLFAILKVRSAPFVILDEVEAALDETNVTRYANYLKTLSEATQFIVITHRKGTMEMCDRLYGVTMQELGVSRLVSVNLNTIDKMLEED</sequence>
<feature type="coiled-coil region" evidence="6">
    <location>
        <begin position="393"/>
        <end position="476"/>
    </location>
</feature>
<dbReference type="Gene3D" id="3.40.50.300">
    <property type="entry name" value="P-loop containing nucleotide triphosphate hydrolases"/>
    <property type="match status" value="2"/>
</dbReference>
<reference evidence="9 10" key="1">
    <citation type="submission" date="2020-04" db="EMBL/GenBank/DDBJ databases">
        <title>Staphylococcus species from domestic dog.</title>
        <authorList>
            <person name="Paterson G.K."/>
        </authorList>
    </citation>
    <scope>NUCLEOTIDE SEQUENCE [LARGE SCALE GENOMIC DNA]</scope>
    <source>
        <strain evidence="9 10">H16/1A</strain>
    </source>
</reference>
<feature type="coiled-coil region" evidence="6">
    <location>
        <begin position="672"/>
        <end position="706"/>
    </location>
</feature>
<dbReference type="Proteomes" id="UP000751852">
    <property type="component" value="Unassembled WGS sequence"/>
</dbReference>
<dbReference type="CDD" id="cd03278">
    <property type="entry name" value="ABC_SMC_barmotin"/>
    <property type="match status" value="2"/>
</dbReference>
<dbReference type="InterPro" id="IPR010935">
    <property type="entry name" value="SMC_hinge"/>
</dbReference>
<dbReference type="Gene3D" id="1.20.1060.20">
    <property type="match status" value="1"/>
</dbReference>
<evidence type="ECO:0000313" key="9">
    <source>
        <dbReference type="EMBL" id="MBI5974581.1"/>
    </source>
</evidence>
<keyword evidence="2 6" id="KW-0547">Nucleotide-binding</keyword>
<dbReference type="SMART" id="SM00968">
    <property type="entry name" value="SMC_hinge"/>
    <property type="match status" value="1"/>
</dbReference>
<comment type="subcellular location">
    <subcellularLocation>
        <location evidence="6">Cytoplasm</location>
    </subcellularLocation>
</comment>
<evidence type="ECO:0000259" key="8">
    <source>
        <dbReference type="SMART" id="SM00968"/>
    </source>
</evidence>
<dbReference type="InterPro" id="IPR024704">
    <property type="entry name" value="SMC"/>
</dbReference>
<dbReference type="InterPro" id="IPR011890">
    <property type="entry name" value="SMC_prok"/>
</dbReference>
<dbReference type="HAMAP" id="MF_01894">
    <property type="entry name" value="Smc_prok"/>
    <property type="match status" value="1"/>
</dbReference>
<keyword evidence="10" id="KW-1185">Reference proteome</keyword>
<comment type="function">
    <text evidence="6">Required for chromosome condensation and partitioning.</text>
</comment>
<feature type="coiled-coil region" evidence="6">
    <location>
        <begin position="776"/>
        <end position="929"/>
    </location>
</feature>
<dbReference type="NCBIfam" id="TIGR02168">
    <property type="entry name" value="SMC_prok_B"/>
    <property type="match status" value="1"/>
</dbReference>
<feature type="coiled-coil region" evidence="6">
    <location>
        <begin position="987"/>
        <end position="1031"/>
    </location>
</feature>
<evidence type="ECO:0000256" key="4">
    <source>
        <dbReference type="ARBA" id="ARBA00023054"/>
    </source>
</evidence>
<dbReference type="SUPFAM" id="SSF52540">
    <property type="entry name" value="P-loop containing nucleoside triphosphate hydrolases"/>
    <property type="match status" value="1"/>
</dbReference>